<dbReference type="Pfam" id="PF05114">
    <property type="entry name" value="MbnB_TglH_ChrH"/>
    <property type="match status" value="1"/>
</dbReference>
<comment type="caution">
    <text evidence="2">The sequence shown here is derived from an EMBL/GenBank/DDBJ whole genome shotgun (WGS) entry which is preliminary data.</text>
</comment>
<feature type="transmembrane region" description="Helical" evidence="1">
    <location>
        <begin position="101"/>
        <end position="120"/>
    </location>
</feature>
<name>A0A926JCH4_9RHOB</name>
<keyword evidence="1" id="KW-1133">Transmembrane helix</keyword>
<protein>
    <submittedName>
        <fullName evidence="2">DUF692 family protein</fullName>
    </submittedName>
</protein>
<dbReference type="AlphaFoldDB" id="A0A926JCH4"/>
<dbReference type="RefSeq" id="WP_187793425.1">
    <property type="nucleotide sequence ID" value="NZ_JACOQL010000003.1"/>
</dbReference>
<evidence type="ECO:0000256" key="1">
    <source>
        <dbReference type="SAM" id="Phobius"/>
    </source>
</evidence>
<gene>
    <name evidence="2" type="ORF">H4P12_09310</name>
</gene>
<organism evidence="2 3">
    <name type="scientific">Paracoccus amoyensis</name>
    <dbReference type="NCBI Taxonomy" id="2760093"/>
    <lineage>
        <taxon>Bacteria</taxon>
        <taxon>Pseudomonadati</taxon>
        <taxon>Pseudomonadota</taxon>
        <taxon>Alphaproteobacteria</taxon>
        <taxon>Rhodobacterales</taxon>
        <taxon>Paracoccaceae</taxon>
        <taxon>Paracoccus</taxon>
    </lineage>
</organism>
<dbReference type="InterPro" id="IPR007801">
    <property type="entry name" value="MbnB/TglH/ChrH"/>
</dbReference>
<reference evidence="2" key="1">
    <citation type="submission" date="2020-08" db="EMBL/GenBank/DDBJ databases">
        <title>Paracoccus amoyensis sp. nov., isolated from the surface seawater at coast of Xiamen, Fujian.</title>
        <authorList>
            <person name="Lyu L."/>
        </authorList>
    </citation>
    <scope>NUCLEOTIDE SEQUENCE</scope>
    <source>
        <strain evidence="2">11-3</strain>
    </source>
</reference>
<evidence type="ECO:0000313" key="3">
    <source>
        <dbReference type="Proteomes" id="UP000608594"/>
    </source>
</evidence>
<dbReference type="EMBL" id="JACOQL010000003">
    <property type="protein sequence ID" value="MBC9246910.1"/>
    <property type="molecule type" value="Genomic_DNA"/>
</dbReference>
<dbReference type="Gene3D" id="3.20.20.150">
    <property type="entry name" value="Divalent-metal-dependent TIM barrel enzymes"/>
    <property type="match status" value="1"/>
</dbReference>
<proteinExistence type="predicted"/>
<sequence>MTLPALPGLGFKHEHFPDIRETCPDVGFFEVHAENYMGDGGAPHAMLTALRADYEISVHGVGLSIGGTGPLDAAHLLRLKKLCDRYEPASFLRGFNDMGRLVPYAMIGLAARVFPAVVFWQSGRTKMDTIFHMGTRSKMR</sequence>
<evidence type="ECO:0000313" key="2">
    <source>
        <dbReference type="EMBL" id="MBC9246910.1"/>
    </source>
</evidence>
<dbReference type="Proteomes" id="UP000608594">
    <property type="component" value="Unassembled WGS sequence"/>
</dbReference>
<keyword evidence="1" id="KW-0812">Transmembrane</keyword>
<keyword evidence="1" id="KW-0472">Membrane</keyword>
<keyword evidence="3" id="KW-1185">Reference proteome</keyword>
<accession>A0A926JCH4</accession>